<dbReference type="AlphaFoldDB" id="A0A9X1WYF2"/>
<dbReference type="SUPFAM" id="SSF53448">
    <property type="entry name" value="Nucleotide-diphospho-sugar transferases"/>
    <property type="match status" value="1"/>
</dbReference>
<dbReference type="Pfam" id="PF00535">
    <property type="entry name" value="Glycos_transf_2"/>
    <property type="match status" value="1"/>
</dbReference>
<sequence>MKVLVIIPAYNEELSIQHVIHEIQSYMPEVDILVINDGSTDHTAAVAKEAGAIVLSMPFNVGIGGGMQTGYMYARDHNYDVAVQMDADGQHAAADLQSLLSEIQENDMVIGSRFLEKTSYRSSFMRKLGIRFFSMLVSLVTRQRFTDTTSGFRAAGRRVIELYANYYPIDYPEVESIVYLTRKKCRLVEVKAEMRQRETGKSSITPIKSAYYMVKVTLSVLISAVRFNEVKPTS</sequence>
<dbReference type="InterPro" id="IPR001173">
    <property type="entry name" value="Glyco_trans_2-like"/>
</dbReference>
<dbReference type="PANTHER" id="PTHR48090:SF7">
    <property type="entry name" value="RFBJ PROTEIN"/>
    <property type="match status" value="1"/>
</dbReference>
<dbReference type="InterPro" id="IPR029044">
    <property type="entry name" value="Nucleotide-diphossugar_trans"/>
</dbReference>
<comment type="caution">
    <text evidence="2">The sequence shown here is derived from an EMBL/GenBank/DDBJ whole genome shotgun (WGS) entry which is preliminary data.</text>
</comment>
<evidence type="ECO:0000313" key="3">
    <source>
        <dbReference type="Proteomes" id="UP001139347"/>
    </source>
</evidence>
<dbReference type="CDD" id="cd04179">
    <property type="entry name" value="DPM_DPG-synthase_like"/>
    <property type="match status" value="1"/>
</dbReference>
<name>A0A9X1WYF2_9BACL</name>
<gene>
    <name evidence="2" type="ORF">MUG84_22220</name>
</gene>
<dbReference type="RefSeq" id="WP_244729050.1">
    <property type="nucleotide sequence ID" value="NZ_JALIRP010000011.1"/>
</dbReference>
<organism evidence="2 3">
    <name type="scientific">Paenibacillus mangrovi</name>
    <dbReference type="NCBI Taxonomy" id="2931978"/>
    <lineage>
        <taxon>Bacteria</taxon>
        <taxon>Bacillati</taxon>
        <taxon>Bacillota</taxon>
        <taxon>Bacilli</taxon>
        <taxon>Bacillales</taxon>
        <taxon>Paenibacillaceae</taxon>
        <taxon>Paenibacillus</taxon>
    </lineage>
</organism>
<protein>
    <submittedName>
        <fullName evidence="2">Glycosyltransferase family 2 protein</fullName>
    </submittedName>
</protein>
<feature type="domain" description="Glycosyltransferase 2-like" evidence="1">
    <location>
        <begin position="5"/>
        <end position="156"/>
    </location>
</feature>
<dbReference type="PANTHER" id="PTHR48090">
    <property type="entry name" value="UNDECAPRENYL-PHOSPHATE 4-DEOXY-4-FORMAMIDO-L-ARABINOSE TRANSFERASE-RELATED"/>
    <property type="match status" value="1"/>
</dbReference>
<proteinExistence type="predicted"/>
<evidence type="ECO:0000259" key="1">
    <source>
        <dbReference type="Pfam" id="PF00535"/>
    </source>
</evidence>
<dbReference type="Gene3D" id="3.90.550.10">
    <property type="entry name" value="Spore Coat Polysaccharide Biosynthesis Protein SpsA, Chain A"/>
    <property type="match status" value="1"/>
</dbReference>
<dbReference type="Proteomes" id="UP001139347">
    <property type="component" value="Unassembled WGS sequence"/>
</dbReference>
<reference evidence="2" key="1">
    <citation type="submission" date="2022-04" db="EMBL/GenBank/DDBJ databases">
        <title>Paenibacillus mangrovi sp. nov., a novel endophytic bacterium isolated from bark of Kandelia candel.</title>
        <authorList>
            <person name="Tuo L."/>
        </authorList>
    </citation>
    <scope>NUCLEOTIDE SEQUENCE</scope>
    <source>
        <strain evidence="2">KQZ6P-2</strain>
    </source>
</reference>
<accession>A0A9X1WYF2</accession>
<dbReference type="EMBL" id="JALIRP010000011">
    <property type="protein sequence ID" value="MCJ8014419.1"/>
    <property type="molecule type" value="Genomic_DNA"/>
</dbReference>
<keyword evidence="3" id="KW-1185">Reference proteome</keyword>
<evidence type="ECO:0000313" key="2">
    <source>
        <dbReference type="EMBL" id="MCJ8014419.1"/>
    </source>
</evidence>
<dbReference type="InterPro" id="IPR050256">
    <property type="entry name" value="Glycosyltransferase_2"/>
</dbReference>